<reference evidence="3" key="2">
    <citation type="submission" date="2013-07" db="EMBL/GenBank/DDBJ databases">
        <authorList>
            <consortium name="The Broad Institute Genome Sequencing Platform"/>
            <person name="Cuomo C."/>
            <person name="Litvintseva A."/>
            <person name="Chen Y."/>
            <person name="Heitman J."/>
            <person name="Sun S."/>
            <person name="Springer D."/>
            <person name="Dromer F."/>
            <person name="Young S.K."/>
            <person name="Zeng Q."/>
            <person name="Gargeya S."/>
            <person name="Fitzgerald M."/>
            <person name="Abouelleil A."/>
            <person name="Alvarado L."/>
            <person name="Berlin A.M."/>
            <person name="Chapman S.B."/>
            <person name="Dewar J."/>
            <person name="Goldberg J."/>
            <person name="Griggs A."/>
            <person name="Gujja S."/>
            <person name="Hansen M."/>
            <person name="Howarth C."/>
            <person name="Imamovic A."/>
            <person name="Larimer J."/>
            <person name="McCowan C."/>
            <person name="Murphy C."/>
            <person name="Pearson M."/>
            <person name="Priest M."/>
            <person name="Roberts A."/>
            <person name="Saif S."/>
            <person name="Shea T."/>
            <person name="Sykes S."/>
            <person name="Wortman J."/>
            <person name="Nusbaum C."/>
            <person name="Birren B."/>
        </authorList>
    </citation>
    <scope>NUCLEOTIDE SEQUENCE</scope>
    <source>
        <strain evidence="3">CBS 10117</strain>
    </source>
</reference>
<protein>
    <submittedName>
        <fullName evidence="2">Uncharacterized protein</fullName>
    </submittedName>
</protein>
<sequence>MVSTTTFHTIYLFGVTAMLGASTLASARGAQEPRPISETRITFSDGTAQSGSAGGITNMCAPPEGDKILDPPYHFVFVVNGDKDKTKLELECHAECKKVSDKKAEMTFIDHDPWLEATNADVGRVWCDKVKSRDESIWKDVKDIRLPDSDKL</sequence>
<feature type="chain" id="PRO_5008342389" evidence="1">
    <location>
        <begin position="28"/>
        <end position="152"/>
    </location>
</feature>
<evidence type="ECO:0000313" key="3">
    <source>
        <dbReference type="EMBL" id="WWC58301.1"/>
    </source>
</evidence>
<dbReference type="AlphaFoldDB" id="A0A1A6AG57"/>
<reference evidence="2" key="1">
    <citation type="submission" date="2013-07" db="EMBL/GenBank/DDBJ databases">
        <title>The Genome Sequence of Cryptococcus dejecticola CBS10117.</title>
        <authorList>
            <consortium name="The Broad Institute Genome Sequencing Platform"/>
            <person name="Cuomo C."/>
            <person name="Litvintseva A."/>
            <person name="Chen Y."/>
            <person name="Heitman J."/>
            <person name="Sun S."/>
            <person name="Springer D."/>
            <person name="Dromer F."/>
            <person name="Young S.K."/>
            <person name="Zeng Q."/>
            <person name="Gargeya S."/>
            <person name="Fitzgerald M."/>
            <person name="Abouelleil A."/>
            <person name="Alvarado L."/>
            <person name="Berlin A.M."/>
            <person name="Chapman S.B."/>
            <person name="Dewar J."/>
            <person name="Goldberg J."/>
            <person name="Griggs A."/>
            <person name="Gujja S."/>
            <person name="Hansen M."/>
            <person name="Howarth C."/>
            <person name="Imamovic A."/>
            <person name="Larimer J."/>
            <person name="McCowan C."/>
            <person name="Murphy C."/>
            <person name="Pearson M."/>
            <person name="Priest M."/>
            <person name="Roberts A."/>
            <person name="Saif S."/>
            <person name="Shea T."/>
            <person name="Sykes S."/>
            <person name="Wortman J."/>
            <person name="Nusbaum C."/>
            <person name="Birren B."/>
        </authorList>
    </citation>
    <scope>NUCLEOTIDE SEQUENCE [LARGE SCALE GENOMIC DNA]</scope>
    <source>
        <strain evidence="2">CBS 10117</strain>
    </source>
</reference>
<dbReference type="EMBL" id="CP144530">
    <property type="protein sequence ID" value="WWC58301.1"/>
    <property type="molecule type" value="Genomic_DNA"/>
</dbReference>
<gene>
    <name evidence="2" type="ORF">I303_00843</name>
    <name evidence="3" type="ORF">I303_100841</name>
</gene>
<dbReference type="EMBL" id="KI894027">
    <property type="protein sequence ID" value="OBR89021.1"/>
    <property type="molecule type" value="Genomic_DNA"/>
</dbReference>
<dbReference type="VEuPathDB" id="FungiDB:I303_00843"/>
<reference evidence="3" key="3">
    <citation type="submission" date="2024-02" db="EMBL/GenBank/DDBJ databases">
        <title>Comparative genomics of Cryptococcus and Kwoniella reveals pathogenesis evolution and contrasting modes of karyotype evolution via chromosome fusion or intercentromeric recombination.</title>
        <authorList>
            <person name="Coelho M.A."/>
            <person name="David-Palma M."/>
            <person name="Shea T."/>
            <person name="Bowers K."/>
            <person name="McGinley-Smith S."/>
            <person name="Mohammad A.W."/>
            <person name="Gnirke A."/>
            <person name="Yurkov A.M."/>
            <person name="Nowrousian M."/>
            <person name="Sun S."/>
            <person name="Cuomo C.A."/>
            <person name="Heitman J."/>
        </authorList>
    </citation>
    <scope>NUCLEOTIDE SEQUENCE</scope>
    <source>
        <strain evidence="3">CBS 10117</strain>
    </source>
</reference>
<evidence type="ECO:0000256" key="1">
    <source>
        <dbReference type="SAM" id="SignalP"/>
    </source>
</evidence>
<feature type="signal peptide" evidence="1">
    <location>
        <begin position="1"/>
        <end position="27"/>
    </location>
</feature>
<proteinExistence type="predicted"/>
<evidence type="ECO:0000313" key="4">
    <source>
        <dbReference type="Proteomes" id="UP000078595"/>
    </source>
</evidence>
<dbReference type="GeneID" id="28964542"/>
<dbReference type="KEGG" id="kdj:28964542"/>
<accession>A0A1A6AG57</accession>
<keyword evidence="4" id="KW-1185">Reference proteome</keyword>
<keyword evidence="1" id="KW-0732">Signal</keyword>
<evidence type="ECO:0000313" key="2">
    <source>
        <dbReference type="EMBL" id="OBR89021.1"/>
    </source>
</evidence>
<organism evidence="2">
    <name type="scientific">Kwoniella dejecticola CBS 10117</name>
    <dbReference type="NCBI Taxonomy" id="1296121"/>
    <lineage>
        <taxon>Eukaryota</taxon>
        <taxon>Fungi</taxon>
        <taxon>Dikarya</taxon>
        <taxon>Basidiomycota</taxon>
        <taxon>Agaricomycotina</taxon>
        <taxon>Tremellomycetes</taxon>
        <taxon>Tremellales</taxon>
        <taxon>Cryptococcaceae</taxon>
        <taxon>Kwoniella</taxon>
    </lineage>
</organism>
<dbReference type="Proteomes" id="UP000078595">
    <property type="component" value="Chromosome 1"/>
</dbReference>
<name>A0A1A6AG57_9TREE</name>
<dbReference type="OrthoDB" id="2563955at2759"/>
<dbReference type="RefSeq" id="XP_018266863.1">
    <property type="nucleotide sequence ID" value="XM_018404209.1"/>
</dbReference>